<keyword evidence="2" id="KW-1185">Reference proteome</keyword>
<dbReference type="Proteomes" id="UP000595814">
    <property type="component" value="Chromosome"/>
</dbReference>
<name>A0AC61MRL2_9FIRM</name>
<evidence type="ECO:0000313" key="1">
    <source>
        <dbReference type="EMBL" id="QQK06918.1"/>
    </source>
</evidence>
<accession>A0AC61MRL2</accession>
<gene>
    <name evidence="1" type="ORF">JFY71_06100</name>
</gene>
<proteinExistence type="predicted"/>
<organism evidence="1 2">
    <name type="scientific">Miniphocaeibacter halophilus</name>
    <dbReference type="NCBI Taxonomy" id="2931922"/>
    <lineage>
        <taxon>Bacteria</taxon>
        <taxon>Bacillati</taxon>
        <taxon>Bacillota</taxon>
        <taxon>Tissierellia</taxon>
        <taxon>Tissierellales</taxon>
        <taxon>Peptoniphilaceae</taxon>
        <taxon>Miniphocaeibacter</taxon>
    </lineage>
</organism>
<dbReference type="EMBL" id="CP066744">
    <property type="protein sequence ID" value="QQK06918.1"/>
    <property type="molecule type" value="Genomic_DNA"/>
</dbReference>
<evidence type="ECO:0000313" key="2">
    <source>
        <dbReference type="Proteomes" id="UP000595814"/>
    </source>
</evidence>
<reference evidence="1 2" key="1">
    <citation type="journal article" date="2022" name="Int. J. Syst. Evol. Microbiol.">
        <title>Miniphocaeibacter halophilus sp. nov., an ammonium-tolerant acetate-producing bacterium isolated from a biogas system.</title>
        <authorList>
            <person name="Schnurer A."/>
            <person name="Singh A."/>
            <person name="Bi S."/>
            <person name="Qiao W."/>
            <person name="Westerholm M."/>
        </authorList>
    </citation>
    <scope>NUCLEOTIDE SEQUENCE [LARGE SCALE GENOMIC DNA]</scope>
    <source>
        <strain evidence="1 2">AMB_01</strain>
    </source>
</reference>
<protein>
    <submittedName>
        <fullName evidence="1">ABC transporter permease</fullName>
    </submittedName>
</protein>
<sequence>MLNYKLISKKLKKYNKKEYFQFNTSILIAFTLIFTFANLYMSNTLQKIMEYGTDSNQMIMSIFILCMVGCTMLVIYSAEVFLKYKSREIGVFISFGLTKKEFVKIIAKEILAIVIKLTLIAGILSLVFSFGIWKFFQIIYSKYTIENLSLNTKGIIIGIIFSLFIFVIVYLRLFIYIRRYDVMELMHSRSRTDKLKRLKKPYLYLGLILSVAGVSIGYFLPQWYTINFDKSAPSIFSLAYIFSFIGIYMVLYYFISNPKKSSKRLEKYYNNIAYYNITRLQGKQIIGSMFSMILIFGVFTFSFFNLVNQSGGLREEKMEYDFSIPLRLENSILDKNIIQEIAKEHKIGIGTYKEYEFSELLSGSNVRTWDDNAENIIEKVVEEYKYYEFISESEYNSLSNKKIDVEEGQYINLVRKNNKYNSWESDDDLQNIKSVDGKQMKVNYQETLEDDLLVDRGLSWNKRYILDDGDYEKLTRGISEGQKIKNIVFSIEGEKKFEFSEDVFDYILENSPKEMAVQTDYDKNLHKLVKNSGRQWYTVELEEYETEGAYLVSLNKDNSELQGNWKYYPRMNYYENTASFVLNLVKVLLCGFIVIIALTATVFITYNRASSIFFNNINLFKSMKKLGATNKNILRDIKTINRRTIIYPVIGGGILAFTIISIIILSQVPLGIEIIADLILLLMAYLIVIVVKQKALKNIEKAVVEKL</sequence>